<feature type="transmembrane region" description="Helical" evidence="8">
    <location>
        <begin position="261"/>
        <end position="277"/>
    </location>
</feature>
<evidence type="ECO:0000313" key="10">
    <source>
        <dbReference type="EMBL" id="KAJ3052358.1"/>
    </source>
</evidence>
<dbReference type="GO" id="GO:0005886">
    <property type="term" value="C:plasma membrane"/>
    <property type="evidence" value="ECO:0007669"/>
    <property type="project" value="UniProtKB-SubCell"/>
</dbReference>
<proteinExistence type="inferred from homology"/>
<evidence type="ECO:0000256" key="1">
    <source>
        <dbReference type="ARBA" id="ARBA00002957"/>
    </source>
</evidence>
<feature type="transmembrane region" description="Helical" evidence="8">
    <location>
        <begin position="155"/>
        <end position="174"/>
    </location>
</feature>
<dbReference type="GO" id="GO:0022857">
    <property type="term" value="F:transmembrane transporter activity"/>
    <property type="evidence" value="ECO:0007669"/>
    <property type="project" value="UniProtKB-UniRule"/>
</dbReference>
<keyword evidence="6 8" id="KW-1133">Transmembrane helix</keyword>
<evidence type="ECO:0000256" key="6">
    <source>
        <dbReference type="ARBA" id="ARBA00022989"/>
    </source>
</evidence>
<feature type="transmembrane region" description="Helical" evidence="8">
    <location>
        <begin position="322"/>
        <end position="340"/>
    </location>
</feature>
<keyword evidence="7 8" id="KW-0472">Membrane</keyword>
<feature type="region of interest" description="Disordered" evidence="9">
    <location>
        <begin position="1"/>
        <end position="25"/>
    </location>
</feature>
<dbReference type="PANTHER" id="PTHR12385:SF4">
    <property type="entry name" value="PROTEIN PNS1"/>
    <property type="match status" value="1"/>
</dbReference>
<evidence type="ECO:0000256" key="5">
    <source>
        <dbReference type="ARBA" id="ARBA00022692"/>
    </source>
</evidence>
<evidence type="ECO:0000256" key="9">
    <source>
        <dbReference type="SAM" id="MobiDB-lite"/>
    </source>
</evidence>
<keyword evidence="5 8" id="KW-0812">Transmembrane</keyword>
<comment type="function">
    <text evidence="1 8">Probably involved in transport through the plasma membrane.</text>
</comment>
<feature type="transmembrane region" description="Helical" evidence="8">
    <location>
        <begin position="426"/>
        <end position="446"/>
    </location>
</feature>
<feature type="transmembrane region" description="Helical" evidence="8">
    <location>
        <begin position="284"/>
        <end position="302"/>
    </location>
</feature>
<feature type="transmembrane region" description="Helical" evidence="8">
    <location>
        <begin position="126"/>
        <end position="148"/>
    </location>
</feature>
<name>A0AAD5SCV9_9FUNG</name>
<sequence length="525" mass="56887">MSSKHKAAEDAASRPTSGGLPNYEAAVGGHRDFMEESDAAPLLGHKEDEDGNATKFTNATTYKDVWATILFLVHLVILAVIAYIGFNTELPPYDDNGPSGPSRLKNEDSAPPTSPTPEAGNGLRSFVTLAGTAVAGGFGLSLLYFWAIERFASKLIKISFVVNTAVSGMLAFYYLIIGNFIAGFFLGIYAIIHLIYYVVYRAHIPFTTLMLQTVTTVTKRYPATIFTGVIGLFVQILLSAGWTVAAAGAWRIVQAKKNDDIQHAITIYFVFSLYWLSQVVRNTVHVTVCGVFASYYFTGVSNVDGSVTVNVRNPTAKSAKRALTTSFGSIVFGSLIIALIQTLRFVARQVRSNANQEGNNAVALVAACLECLIAMLEGIIDFVNIYAFTQVAVYGKSYMEAARDTWALIQRSGVELIINDDLTRGVLGLGSIFVGAVNTFIVYIALNIMSLTENTPAVVISMIFAFVLALVQFSILCETIHSGVATTFVCLAEDPDALNRTKPELYAAIRETYPGVALTSRPIEV</sequence>
<feature type="region of interest" description="Disordered" evidence="9">
    <location>
        <begin position="95"/>
        <end position="120"/>
    </location>
</feature>
<evidence type="ECO:0000256" key="2">
    <source>
        <dbReference type="ARBA" id="ARBA00004141"/>
    </source>
</evidence>
<evidence type="ECO:0000256" key="4">
    <source>
        <dbReference type="ARBA" id="ARBA00015388"/>
    </source>
</evidence>
<comment type="subcellular location">
    <subcellularLocation>
        <location evidence="8">Cell membrane</location>
        <topology evidence="8">Multi-pass membrane protein</topology>
    </subcellularLocation>
    <subcellularLocation>
        <location evidence="2">Membrane</location>
        <topology evidence="2">Multi-pass membrane protein</topology>
    </subcellularLocation>
</comment>
<dbReference type="PANTHER" id="PTHR12385">
    <property type="entry name" value="CHOLINE TRANSPORTER-LIKE (SLC FAMILY 44)"/>
    <property type="match status" value="1"/>
</dbReference>
<keyword evidence="11" id="KW-1185">Reference proteome</keyword>
<gene>
    <name evidence="10" type="primary">PNS1_2</name>
    <name evidence="10" type="ORF">HK097_006453</name>
</gene>
<dbReference type="AlphaFoldDB" id="A0AAD5SCV9"/>
<comment type="similarity">
    <text evidence="3 8">Belongs to the CTL (choline transporter-like) family.</text>
</comment>
<evidence type="ECO:0000313" key="11">
    <source>
        <dbReference type="Proteomes" id="UP001212841"/>
    </source>
</evidence>
<dbReference type="InterPro" id="IPR007603">
    <property type="entry name" value="Choline_transptr-like"/>
</dbReference>
<feature type="transmembrane region" description="Helical" evidence="8">
    <location>
        <begin position="221"/>
        <end position="249"/>
    </location>
</feature>
<feature type="transmembrane region" description="Helical" evidence="8">
    <location>
        <begin position="180"/>
        <end position="200"/>
    </location>
</feature>
<evidence type="ECO:0000256" key="7">
    <source>
        <dbReference type="ARBA" id="ARBA00023136"/>
    </source>
</evidence>
<comment type="caution">
    <text evidence="10">The sequence shown here is derived from an EMBL/GenBank/DDBJ whole genome shotgun (WGS) entry which is preliminary data.</text>
</comment>
<dbReference type="Proteomes" id="UP001212841">
    <property type="component" value="Unassembled WGS sequence"/>
</dbReference>
<protein>
    <recommendedName>
        <fullName evidence="4 8">Protein PNS1</fullName>
    </recommendedName>
</protein>
<accession>A0AAD5SCV9</accession>
<evidence type="ECO:0000256" key="3">
    <source>
        <dbReference type="ARBA" id="ARBA00007168"/>
    </source>
</evidence>
<feature type="compositionally biased region" description="Basic and acidic residues" evidence="9">
    <location>
        <begin position="1"/>
        <end position="12"/>
    </location>
</feature>
<evidence type="ECO:0000256" key="8">
    <source>
        <dbReference type="RuleBase" id="RU368066"/>
    </source>
</evidence>
<dbReference type="EMBL" id="JADGJD010000301">
    <property type="protein sequence ID" value="KAJ3052358.1"/>
    <property type="molecule type" value="Genomic_DNA"/>
</dbReference>
<feature type="transmembrane region" description="Helical" evidence="8">
    <location>
        <begin position="458"/>
        <end position="476"/>
    </location>
</feature>
<organism evidence="10 11">
    <name type="scientific">Rhizophlyctis rosea</name>
    <dbReference type="NCBI Taxonomy" id="64517"/>
    <lineage>
        <taxon>Eukaryota</taxon>
        <taxon>Fungi</taxon>
        <taxon>Fungi incertae sedis</taxon>
        <taxon>Chytridiomycota</taxon>
        <taxon>Chytridiomycota incertae sedis</taxon>
        <taxon>Chytridiomycetes</taxon>
        <taxon>Rhizophlyctidales</taxon>
        <taxon>Rhizophlyctidaceae</taxon>
        <taxon>Rhizophlyctis</taxon>
    </lineage>
</organism>
<feature type="transmembrane region" description="Helical" evidence="8">
    <location>
        <begin position="65"/>
        <end position="86"/>
    </location>
</feature>
<feature type="transmembrane region" description="Helical" evidence="8">
    <location>
        <begin position="361"/>
        <end position="388"/>
    </location>
</feature>
<reference evidence="10" key="1">
    <citation type="submission" date="2020-05" db="EMBL/GenBank/DDBJ databases">
        <title>Phylogenomic resolution of chytrid fungi.</title>
        <authorList>
            <person name="Stajich J.E."/>
            <person name="Amses K."/>
            <person name="Simmons R."/>
            <person name="Seto K."/>
            <person name="Myers J."/>
            <person name="Bonds A."/>
            <person name="Quandt C.A."/>
            <person name="Barry K."/>
            <person name="Liu P."/>
            <person name="Grigoriev I."/>
            <person name="Longcore J.E."/>
            <person name="James T.Y."/>
        </authorList>
    </citation>
    <scope>NUCLEOTIDE SEQUENCE</scope>
    <source>
        <strain evidence="10">JEL0318</strain>
    </source>
</reference>
<dbReference type="Pfam" id="PF04515">
    <property type="entry name" value="Choline_transpo"/>
    <property type="match status" value="1"/>
</dbReference>